<feature type="compositionally biased region" description="Polar residues" evidence="1">
    <location>
        <begin position="642"/>
        <end position="651"/>
    </location>
</feature>
<organism evidence="2 3">
    <name type="scientific">Colletotrichum chlorophyti</name>
    <dbReference type="NCBI Taxonomy" id="708187"/>
    <lineage>
        <taxon>Eukaryota</taxon>
        <taxon>Fungi</taxon>
        <taxon>Dikarya</taxon>
        <taxon>Ascomycota</taxon>
        <taxon>Pezizomycotina</taxon>
        <taxon>Sordariomycetes</taxon>
        <taxon>Hypocreomycetidae</taxon>
        <taxon>Glomerellales</taxon>
        <taxon>Glomerellaceae</taxon>
        <taxon>Colletotrichum</taxon>
    </lineage>
</organism>
<gene>
    <name evidence="2" type="ORF">CCHL11_10183</name>
</gene>
<feature type="region of interest" description="Disordered" evidence="1">
    <location>
        <begin position="905"/>
        <end position="986"/>
    </location>
</feature>
<feature type="region of interest" description="Disordered" evidence="1">
    <location>
        <begin position="381"/>
        <end position="508"/>
    </location>
</feature>
<feature type="compositionally biased region" description="Basic and acidic residues" evidence="1">
    <location>
        <begin position="286"/>
        <end position="295"/>
    </location>
</feature>
<evidence type="ECO:0000256" key="1">
    <source>
        <dbReference type="SAM" id="MobiDB-lite"/>
    </source>
</evidence>
<comment type="caution">
    <text evidence="2">The sequence shown here is derived from an EMBL/GenBank/DDBJ whole genome shotgun (WGS) entry which is preliminary data.</text>
</comment>
<feature type="compositionally biased region" description="Basic residues" evidence="1">
    <location>
        <begin position="959"/>
        <end position="968"/>
    </location>
</feature>
<feature type="compositionally biased region" description="Low complexity" evidence="1">
    <location>
        <begin position="356"/>
        <end position="366"/>
    </location>
</feature>
<evidence type="ECO:0000313" key="2">
    <source>
        <dbReference type="EMBL" id="OLN82306.1"/>
    </source>
</evidence>
<feature type="compositionally biased region" description="Pro residues" evidence="1">
    <location>
        <begin position="910"/>
        <end position="922"/>
    </location>
</feature>
<accession>A0A1Q8RD58</accession>
<protein>
    <submittedName>
        <fullName evidence="2">Uncharacterized protein</fullName>
    </submittedName>
</protein>
<feature type="compositionally biased region" description="Low complexity" evidence="1">
    <location>
        <begin position="433"/>
        <end position="448"/>
    </location>
</feature>
<name>A0A1Q8RD58_9PEZI</name>
<feature type="compositionally biased region" description="Polar residues" evidence="1">
    <location>
        <begin position="56"/>
        <end position="75"/>
    </location>
</feature>
<feature type="compositionally biased region" description="Low complexity" evidence="1">
    <location>
        <begin position="309"/>
        <end position="327"/>
    </location>
</feature>
<dbReference type="AlphaFoldDB" id="A0A1Q8RD58"/>
<feature type="compositionally biased region" description="Pro residues" evidence="1">
    <location>
        <begin position="929"/>
        <end position="939"/>
    </location>
</feature>
<feature type="compositionally biased region" description="Basic and acidic residues" evidence="1">
    <location>
        <begin position="394"/>
        <end position="407"/>
    </location>
</feature>
<feature type="compositionally biased region" description="Polar residues" evidence="1">
    <location>
        <begin position="147"/>
        <end position="157"/>
    </location>
</feature>
<feature type="region of interest" description="Disordered" evidence="1">
    <location>
        <begin position="1"/>
        <end position="175"/>
    </location>
</feature>
<feature type="compositionally biased region" description="Basic and acidic residues" evidence="1">
    <location>
        <begin position="113"/>
        <end position="130"/>
    </location>
</feature>
<feature type="region of interest" description="Disordered" evidence="1">
    <location>
        <begin position="261"/>
        <end position="369"/>
    </location>
</feature>
<evidence type="ECO:0000313" key="3">
    <source>
        <dbReference type="Proteomes" id="UP000186583"/>
    </source>
</evidence>
<feature type="compositionally biased region" description="Low complexity" evidence="1">
    <location>
        <begin position="584"/>
        <end position="609"/>
    </location>
</feature>
<dbReference type="EMBL" id="MPGH01000227">
    <property type="protein sequence ID" value="OLN82306.1"/>
    <property type="molecule type" value="Genomic_DNA"/>
</dbReference>
<proteinExistence type="predicted"/>
<keyword evidence="3" id="KW-1185">Reference proteome</keyword>
<feature type="region of interest" description="Disordered" evidence="1">
    <location>
        <begin position="565"/>
        <end position="692"/>
    </location>
</feature>
<feature type="compositionally biased region" description="Basic and acidic residues" evidence="1">
    <location>
        <begin position="166"/>
        <end position="175"/>
    </location>
</feature>
<reference evidence="2 3" key="1">
    <citation type="submission" date="2016-11" db="EMBL/GenBank/DDBJ databases">
        <title>Draft Genome Assembly of Colletotrichum chlorophyti a pathogen of herbaceous plants.</title>
        <authorList>
            <person name="Gan P."/>
            <person name="Narusaka M."/>
            <person name="Tsushima A."/>
            <person name="Narusaka Y."/>
            <person name="Takano Y."/>
            <person name="Shirasu K."/>
        </authorList>
    </citation>
    <scope>NUCLEOTIDE SEQUENCE [LARGE SCALE GENOMIC DNA]</scope>
    <source>
        <strain evidence="2 3">NTL11</strain>
    </source>
</reference>
<sequence>MVPLSLLQKGSAEKSTEEPQGSVLDRKRPVPRWPDSFSANLGRKPSSSFNHEDPETSTTEKSIPQVPSTRSSLPESRSIIHRKRDVVAGCPPGSRARQTSASSVKAMVAKFEGAAEHTPEKSDRMTDNGDHTPSSSFADKGKVKASADSSYNDTTVASLPLGQASKPEEDPRSVAEELDLEFLKMQELYKGVPLSRCLDNDVPPKRNNEKVKVLPLEEDEGKSMLKAAQIELQNQLAAFHEAFEKRHPLAKRERLEKEAAEALKSLNASKQPAQKEAVVTSTKASRRADKKAQKKADKKARKASKREAPVANAPHSASSSAPQQPVSRGLSLRDKYPETFAKIDYWRSLPDPDKPGASSNGASAAKSAEDYLQSVENYLQSPLPVVQPATRKSSIPDKKHDALKKAEYYAFNSDESTEVGESSDTLSEYEYVSEPAQSASQPSAPKPATQETPAEDSFTFIQRDPEEVATALHISDSELSDSESVKEAKDLARRKEKEEINRRAHDRVNAAHAEGHILSLENTKPIRDAFATGIKKSDIVPGFGGDKKNAAPEFDEEAYAARSIASHTLRPAPLRIPSRTKPLAATGDTAATDTEGSAQPAAQPSSARSVGPEYKGRGTRVASGNYKVLGHESKDSGARKTSACSQRSGAVNFSWPKHHDVHGQPDVEGTSSQAPGKRSPAMAVHYSDPNRPLSGAEKLAELFNSTSSAGSVASQRASSTVRSTSSTKTTAAAVEDTQTRQSFTADEYQAMIQDYYDDFTRDSPEKRKLTNTTTPTNTFSNITHQTARVTQQAPVHLQGTTPFPPTPRHDRPFTTVEKMAILDDFFNEENDQLYKTFGPLTSASATAAGPATGPQPWDDSSFHEEALSHGYAYQGTNYNPLPVDLDPVPLTPTQRRQTLASYGMSEADYPAPPASYPNPPGPEHGSVAPPCPTRRPPAIPGVGDSTTSRSNTDEARVQSLRRHRRLHRAATAPPRSPAPGYDADWF</sequence>
<feature type="compositionally biased region" description="Basic and acidic residues" evidence="1">
    <location>
        <begin position="483"/>
        <end position="508"/>
    </location>
</feature>
<dbReference type="OrthoDB" id="4844686at2759"/>
<feature type="compositionally biased region" description="Basic and acidic residues" evidence="1">
    <location>
        <begin position="629"/>
        <end position="638"/>
    </location>
</feature>
<dbReference type="Proteomes" id="UP000186583">
    <property type="component" value="Unassembled WGS sequence"/>
</dbReference>